<feature type="region of interest" description="Disordered" evidence="1">
    <location>
        <begin position="170"/>
        <end position="215"/>
    </location>
</feature>
<feature type="transmembrane region" description="Helical" evidence="2">
    <location>
        <begin position="144"/>
        <end position="166"/>
    </location>
</feature>
<gene>
    <name evidence="3" type="ORF">E0H50_22330</name>
</gene>
<comment type="caution">
    <text evidence="3">The sequence shown here is derived from an EMBL/GenBank/DDBJ whole genome shotgun (WGS) entry which is preliminary data.</text>
</comment>
<keyword evidence="2" id="KW-1133">Transmembrane helix</keyword>
<dbReference type="RefSeq" id="WP_131291629.1">
    <property type="nucleotide sequence ID" value="NZ_SJKA01000007.1"/>
</dbReference>
<feature type="compositionally biased region" description="Gly residues" evidence="1">
    <location>
        <begin position="129"/>
        <end position="138"/>
    </location>
</feature>
<feature type="compositionally biased region" description="Low complexity" evidence="1">
    <location>
        <begin position="92"/>
        <end position="128"/>
    </location>
</feature>
<name>A0A4R0IDZ0_9ACTN</name>
<feature type="compositionally biased region" description="Low complexity" evidence="1">
    <location>
        <begin position="179"/>
        <end position="198"/>
    </location>
</feature>
<protein>
    <submittedName>
        <fullName evidence="3">Uncharacterized protein</fullName>
    </submittedName>
</protein>
<keyword evidence="2" id="KW-0812">Transmembrane</keyword>
<keyword evidence="4" id="KW-1185">Reference proteome</keyword>
<dbReference type="Proteomes" id="UP000292695">
    <property type="component" value="Unassembled WGS sequence"/>
</dbReference>
<feature type="compositionally biased region" description="Low complexity" evidence="1">
    <location>
        <begin position="28"/>
        <end position="41"/>
    </location>
</feature>
<evidence type="ECO:0000313" key="3">
    <source>
        <dbReference type="EMBL" id="TCC31411.1"/>
    </source>
</evidence>
<feature type="region of interest" description="Disordered" evidence="1">
    <location>
        <begin position="1"/>
        <end position="138"/>
    </location>
</feature>
<sequence length="478" mass="49390">MTTPPQGPWGPGQPGGQPGGQHGGQGGQPPQQGGWGQQPPGQGQGGWGQQPQQGQPPHGQPPQQGGWGQQPGQPGQPGQPQQGQPSAGGWGQPPQQGGAYQQQSWGQRQQQQGGWHQQQGGPGQQWQPGGPGSKGPGGISKEKLPLVIGGGVVGLVVIGLLVFLGIRAFGGEDTPTSNPTTTEQPTGEPTGKPTTSTSGGPGQNGELGNATGQAKTATEKLQGLGFGCSDLFNTSQGAHRGCFKEDGRKGAEAIFQFGSDGNIIAVRLQAQDDDNFNNAQVAFDQVLQALGNDTFGADQVKKVQDAVKTGQRSDEVGTTWGELQLSNQGQSVRLTGHKSGEDSLDLPDQSFDTTQAQLVTALKAKGYVCTTSCKKDVGKYGYQRVFFFASSGKGIQDVEISASGEAEDAKKALPAALGDAFGALKGGNVAAVKAYVEAHNDGKPYSAYVGGWKVEISGNSSASYTSQQVSIEDESFYA</sequence>
<proteinExistence type="predicted"/>
<keyword evidence="2" id="KW-0472">Membrane</keyword>
<dbReference type="AlphaFoldDB" id="A0A4R0IDZ0"/>
<dbReference type="OrthoDB" id="3823224at2"/>
<evidence type="ECO:0000313" key="4">
    <source>
        <dbReference type="Proteomes" id="UP000292695"/>
    </source>
</evidence>
<reference evidence="3 4" key="1">
    <citation type="submission" date="2019-02" db="EMBL/GenBank/DDBJ databases">
        <title>Kribbella capetownensis sp. nov. and Kribbella speibonae sp. nov., isolated from soil.</title>
        <authorList>
            <person name="Curtis S.M."/>
            <person name="Norton I."/>
            <person name="Everest G.J."/>
            <person name="Meyers P.R."/>
        </authorList>
    </citation>
    <scope>NUCLEOTIDE SEQUENCE [LARGE SCALE GENOMIC DNA]</scope>
    <source>
        <strain evidence="3 4">DSM 27082</strain>
    </source>
</reference>
<dbReference type="EMBL" id="SJKA01000007">
    <property type="protein sequence ID" value="TCC31411.1"/>
    <property type="molecule type" value="Genomic_DNA"/>
</dbReference>
<evidence type="ECO:0000256" key="1">
    <source>
        <dbReference type="SAM" id="MobiDB-lite"/>
    </source>
</evidence>
<feature type="compositionally biased region" description="Low complexity" evidence="1">
    <location>
        <begin position="49"/>
        <end position="85"/>
    </location>
</feature>
<organism evidence="3 4">
    <name type="scientific">Kribbella sindirgiensis</name>
    <dbReference type="NCBI Taxonomy" id="1124744"/>
    <lineage>
        <taxon>Bacteria</taxon>
        <taxon>Bacillati</taxon>
        <taxon>Actinomycetota</taxon>
        <taxon>Actinomycetes</taxon>
        <taxon>Propionibacteriales</taxon>
        <taxon>Kribbellaceae</taxon>
        <taxon>Kribbella</taxon>
    </lineage>
</organism>
<accession>A0A4R0IDZ0</accession>
<evidence type="ECO:0000256" key="2">
    <source>
        <dbReference type="SAM" id="Phobius"/>
    </source>
</evidence>
<feature type="compositionally biased region" description="Gly residues" evidence="1">
    <location>
        <begin position="9"/>
        <end position="27"/>
    </location>
</feature>